<evidence type="ECO:0008006" key="3">
    <source>
        <dbReference type="Google" id="ProtNLM"/>
    </source>
</evidence>
<dbReference type="Proteomes" id="UP000228687">
    <property type="component" value="Unassembled WGS sequence"/>
</dbReference>
<name>A0A2H0YY34_9BACT</name>
<dbReference type="InterPro" id="IPR036390">
    <property type="entry name" value="WH_DNA-bd_sf"/>
</dbReference>
<comment type="caution">
    <text evidence="1">The sequence shown here is derived from an EMBL/GenBank/DDBJ whole genome shotgun (WGS) entry which is preliminary data.</text>
</comment>
<dbReference type="SUPFAM" id="SSF46785">
    <property type="entry name" value="Winged helix' DNA-binding domain"/>
    <property type="match status" value="1"/>
</dbReference>
<dbReference type="InterPro" id="IPR036388">
    <property type="entry name" value="WH-like_DNA-bd_sf"/>
</dbReference>
<dbReference type="EMBL" id="PEXT01000030">
    <property type="protein sequence ID" value="PIS43404.1"/>
    <property type="molecule type" value="Genomic_DNA"/>
</dbReference>
<gene>
    <name evidence="1" type="ORF">COT23_01460</name>
</gene>
<reference evidence="2" key="1">
    <citation type="submission" date="2017-09" db="EMBL/GenBank/DDBJ databases">
        <title>Depth-based differentiation of microbial function through sediment-hosted aquifers and enrichment of novel symbionts in the deep terrestrial subsurface.</title>
        <authorList>
            <person name="Probst A.J."/>
            <person name="Ladd B."/>
            <person name="Jarett J.K."/>
            <person name="Geller-Mcgrath D.E."/>
            <person name="Sieber C.M.K."/>
            <person name="Emerson J.B."/>
            <person name="Anantharaman K."/>
            <person name="Thomas B.C."/>
            <person name="Malmstrom R."/>
            <person name="Stieglmeier M."/>
            <person name="Klingl A."/>
            <person name="Woyke T."/>
            <person name="Ryan C.M."/>
            <person name="Banfield J.F."/>
        </authorList>
    </citation>
    <scope>NUCLEOTIDE SEQUENCE [LARGE SCALE GENOMIC DNA]</scope>
</reference>
<evidence type="ECO:0000313" key="2">
    <source>
        <dbReference type="Proteomes" id="UP000228687"/>
    </source>
</evidence>
<dbReference type="Gene3D" id="1.10.10.10">
    <property type="entry name" value="Winged helix-like DNA-binding domain superfamily/Winged helix DNA-binding domain"/>
    <property type="match status" value="1"/>
</dbReference>
<evidence type="ECO:0000313" key="1">
    <source>
        <dbReference type="EMBL" id="PIS43404.1"/>
    </source>
</evidence>
<dbReference type="AlphaFoldDB" id="A0A2H0YY34"/>
<accession>A0A2H0YY34</accession>
<sequence>MEPLARIFGSHARLKMLRLFMFNRDTAFTTAEIAGRTKLAKENVHHELAELCAAGLLHKKGVYASIRYHTNPRFEHLDALNLFIRETTSVQPRNMIKALKRAGTLRLVALSGFFTGVLEAQVDLLVVGDHLEERILANVMRSLEVEFGREIRYASFATADFRYRVGIYDRLLRDIFDYPHRLLIDKIGL</sequence>
<proteinExistence type="predicted"/>
<organism evidence="1 2">
    <name type="scientific">Candidatus Kaiserbacteria bacterium CG08_land_8_20_14_0_20_50_21</name>
    <dbReference type="NCBI Taxonomy" id="1974604"/>
    <lineage>
        <taxon>Bacteria</taxon>
        <taxon>Candidatus Kaiseribacteriota</taxon>
    </lineage>
</organism>
<protein>
    <recommendedName>
        <fullName evidence="3">HTH arsR-type domain-containing protein</fullName>
    </recommendedName>
</protein>